<dbReference type="SUPFAM" id="SSF103473">
    <property type="entry name" value="MFS general substrate transporter"/>
    <property type="match status" value="1"/>
</dbReference>
<keyword evidence="8" id="KW-1185">Reference proteome</keyword>
<proteinExistence type="predicted"/>
<dbReference type="CDD" id="cd17477">
    <property type="entry name" value="MFS_YcaD_like"/>
    <property type="match status" value="1"/>
</dbReference>
<dbReference type="EMBL" id="CP002382">
    <property type="protein sequence ID" value="AEP08814.1"/>
    <property type="molecule type" value="Genomic_DNA"/>
</dbReference>
<feature type="transmembrane region" description="Helical" evidence="5">
    <location>
        <begin position="20"/>
        <end position="41"/>
    </location>
</feature>
<feature type="transmembrane region" description="Helical" evidence="5">
    <location>
        <begin position="80"/>
        <end position="101"/>
    </location>
</feature>
<dbReference type="eggNOG" id="COG2814">
    <property type="taxonomic scope" value="Bacteria"/>
</dbReference>
<feature type="domain" description="Major facilitator superfamily (MFS) profile" evidence="6">
    <location>
        <begin position="142"/>
        <end position="395"/>
    </location>
</feature>
<feature type="transmembrane region" description="Helical" evidence="5">
    <location>
        <begin position="113"/>
        <end position="132"/>
    </location>
</feature>
<evidence type="ECO:0000313" key="8">
    <source>
        <dbReference type="Proteomes" id="UP000009286"/>
    </source>
</evidence>
<dbReference type="HOGENOM" id="CLU_035018_1_1_5"/>
<feature type="transmembrane region" description="Helical" evidence="5">
    <location>
        <begin position="247"/>
        <end position="266"/>
    </location>
</feature>
<evidence type="ECO:0000313" key="7">
    <source>
        <dbReference type="EMBL" id="AEP08814.1"/>
    </source>
</evidence>
<dbReference type="Gene3D" id="1.20.1250.20">
    <property type="entry name" value="MFS general substrate transporter like domains"/>
    <property type="match status" value="2"/>
</dbReference>
<name>G2KLI4_MICAA</name>
<dbReference type="PANTHER" id="PTHR23521:SF3">
    <property type="entry name" value="MFS TRANSPORTER"/>
    <property type="match status" value="1"/>
</dbReference>
<evidence type="ECO:0000256" key="4">
    <source>
        <dbReference type="ARBA" id="ARBA00023136"/>
    </source>
</evidence>
<feature type="transmembrane region" description="Helical" evidence="5">
    <location>
        <begin position="181"/>
        <end position="205"/>
    </location>
</feature>
<dbReference type="AlphaFoldDB" id="G2KLI4"/>
<accession>G2KLI4</accession>
<dbReference type="KEGG" id="mai:MICA_477"/>
<feature type="transmembrane region" description="Helical" evidence="5">
    <location>
        <begin position="272"/>
        <end position="290"/>
    </location>
</feature>
<dbReference type="GO" id="GO:0005886">
    <property type="term" value="C:plasma membrane"/>
    <property type="evidence" value="ECO:0007669"/>
    <property type="project" value="TreeGrafter"/>
</dbReference>
<dbReference type="Pfam" id="PF00083">
    <property type="entry name" value="Sugar_tr"/>
    <property type="match status" value="1"/>
</dbReference>
<dbReference type="GO" id="GO:0022857">
    <property type="term" value="F:transmembrane transporter activity"/>
    <property type="evidence" value="ECO:0007669"/>
    <property type="project" value="InterPro"/>
</dbReference>
<dbReference type="InterPro" id="IPR020846">
    <property type="entry name" value="MFS_dom"/>
</dbReference>
<organism evidence="7 8">
    <name type="scientific">Micavibrio aeruginosavorus (strain ARL-13)</name>
    <dbReference type="NCBI Taxonomy" id="856793"/>
    <lineage>
        <taxon>Bacteria</taxon>
        <taxon>Pseudomonadati</taxon>
        <taxon>Bdellovibrionota</taxon>
        <taxon>Bdellovibrionia</taxon>
        <taxon>Bdellovibrionales</taxon>
        <taxon>Pseudobdellovibrionaceae</taxon>
        <taxon>Micavibrio</taxon>
    </lineage>
</organism>
<sequence>MIGNGLQGTLLGLRATIENYDTTVIGLIMSCYFGGYLLGSLTTPKLLARVGHIRVFAALAAMAAICILLHGLFVHPLAWAIIRIFSGLSFAGLYVVVESWLNDLAQAGNRGRILSIYMMLSHGGLAAGQLLLPVADPAQMELFVIIAILISLALLPIALIPRSAPNFAAPARLGLRELFHASPLGVVATACAGVLGAVALGIGPVYAAQTGLQSHQIGLFIASIILGGMISQLPMGWLSDRFDHRKMILVTSCIGALMAALCALGSPAQFPGILAVILYGGMAMPLYGLAITHTNDHLHPSQFVSASASMLIYNGIGACLGPTVAAALMDMFGPHAFFAFIAVTFAALAGFVLHRMRVRPPVPLDEQQKLVPMPRQATILTGLLFPRRKPGARDE</sequence>
<dbReference type="InterPro" id="IPR005828">
    <property type="entry name" value="MFS_sugar_transport-like"/>
</dbReference>
<keyword evidence="2 5" id="KW-0812">Transmembrane</keyword>
<keyword evidence="4 5" id="KW-0472">Membrane</keyword>
<dbReference type="STRING" id="856793.MICA_477"/>
<feature type="transmembrane region" description="Helical" evidence="5">
    <location>
        <begin position="53"/>
        <end position="74"/>
    </location>
</feature>
<gene>
    <name evidence="7" type="ordered locus">MICA_477</name>
</gene>
<feature type="transmembrane region" description="Helical" evidence="5">
    <location>
        <begin position="311"/>
        <end position="329"/>
    </location>
</feature>
<dbReference type="InterPro" id="IPR036259">
    <property type="entry name" value="MFS_trans_sf"/>
</dbReference>
<evidence type="ECO:0000259" key="6">
    <source>
        <dbReference type="PROSITE" id="PS50850"/>
    </source>
</evidence>
<keyword evidence="3 5" id="KW-1133">Transmembrane helix</keyword>
<evidence type="ECO:0000256" key="5">
    <source>
        <dbReference type="SAM" id="Phobius"/>
    </source>
</evidence>
<feature type="transmembrane region" description="Helical" evidence="5">
    <location>
        <begin position="335"/>
        <end position="353"/>
    </location>
</feature>
<evidence type="ECO:0000256" key="2">
    <source>
        <dbReference type="ARBA" id="ARBA00022692"/>
    </source>
</evidence>
<evidence type="ECO:0000256" key="3">
    <source>
        <dbReference type="ARBA" id="ARBA00022989"/>
    </source>
</evidence>
<dbReference type="Pfam" id="PF07690">
    <property type="entry name" value="MFS_1"/>
    <property type="match status" value="1"/>
</dbReference>
<reference evidence="7 8" key="1">
    <citation type="journal article" date="2011" name="BMC Genomics">
        <title>Genomic insights into an obligate epibiotic bacterial predator: Micavibrio aeruginosavorus ARL-13.</title>
        <authorList>
            <person name="Wang Z."/>
            <person name="Kadouri D."/>
            <person name="Wu M."/>
        </authorList>
    </citation>
    <scope>NUCLEOTIDE SEQUENCE [LARGE SCALE GENOMIC DNA]</scope>
    <source>
        <strain evidence="7 8">ARL-13</strain>
    </source>
</reference>
<dbReference type="Proteomes" id="UP000009286">
    <property type="component" value="Chromosome"/>
</dbReference>
<feature type="transmembrane region" description="Helical" evidence="5">
    <location>
        <begin position="217"/>
        <end position="235"/>
    </location>
</feature>
<protein>
    <submittedName>
        <fullName evidence="7">Major Facilitator Superfamily protein</fullName>
    </submittedName>
</protein>
<dbReference type="InterPro" id="IPR011701">
    <property type="entry name" value="MFS"/>
</dbReference>
<dbReference type="PROSITE" id="PS50850">
    <property type="entry name" value="MFS"/>
    <property type="match status" value="1"/>
</dbReference>
<dbReference type="InterPro" id="IPR047200">
    <property type="entry name" value="MFS_YcaD-like"/>
</dbReference>
<comment type="subcellular location">
    <subcellularLocation>
        <location evidence="1">Membrane</location>
    </subcellularLocation>
</comment>
<feature type="transmembrane region" description="Helical" evidence="5">
    <location>
        <begin position="138"/>
        <end position="160"/>
    </location>
</feature>
<dbReference type="PANTHER" id="PTHR23521">
    <property type="entry name" value="TRANSPORTER MFS SUPERFAMILY"/>
    <property type="match status" value="1"/>
</dbReference>
<evidence type="ECO:0000256" key="1">
    <source>
        <dbReference type="ARBA" id="ARBA00004370"/>
    </source>
</evidence>